<proteinExistence type="predicted"/>
<feature type="transmembrane region" description="Helical" evidence="5">
    <location>
        <begin position="97"/>
        <end position="116"/>
    </location>
</feature>
<name>A0A2U2BTP3_9PROT</name>
<dbReference type="EMBL" id="QEXV01000003">
    <property type="protein sequence ID" value="PWE17374.1"/>
    <property type="molecule type" value="Genomic_DNA"/>
</dbReference>
<dbReference type="InterPro" id="IPR009915">
    <property type="entry name" value="NnrU_dom"/>
</dbReference>
<organism evidence="7 8">
    <name type="scientific">Marinicauda salina</name>
    <dbReference type="NCBI Taxonomy" id="2135793"/>
    <lineage>
        <taxon>Bacteria</taxon>
        <taxon>Pseudomonadati</taxon>
        <taxon>Pseudomonadota</taxon>
        <taxon>Alphaproteobacteria</taxon>
        <taxon>Maricaulales</taxon>
        <taxon>Maricaulaceae</taxon>
        <taxon>Marinicauda</taxon>
    </lineage>
</organism>
<evidence type="ECO:0000259" key="6">
    <source>
        <dbReference type="Pfam" id="PF07298"/>
    </source>
</evidence>
<dbReference type="GO" id="GO:0016020">
    <property type="term" value="C:membrane"/>
    <property type="evidence" value="ECO:0007669"/>
    <property type="project" value="UniProtKB-SubCell"/>
</dbReference>
<evidence type="ECO:0000256" key="3">
    <source>
        <dbReference type="ARBA" id="ARBA00022989"/>
    </source>
</evidence>
<reference evidence="8" key="1">
    <citation type="submission" date="2018-05" db="EMBL/GenBank/DDBJ databases">
        <authorList>
            <person name="Liu B.-T."/>
        </authorList>
    </citation>
    <scope>NUCLEOTIDE SEQUENCE [LARGE SCALE GENOMIC DNA]</scope>
    <source>
        <strain evidence="8">WD6-1</strain>
    </source>
</reference>
<evidence type="ECO:0000313" key="7">
    <source>
        <dbReference type="EMBL" id="PWE17374.1"/>
    </source>
</evidence>
<comment type="subcellular location">
    <subcellularLocation>
        <location evidence="1">Membrane</location>
        <topology evidence="1">Multi-pass membrane protein</topology>
    </subcellularLocation>
</comment>
<keyword evidence="3 5" id="KW-1133">Transmembrane helix</keyword>
<sequence>MGVLVTGLIVFIGIHSLRMLGLRGAFARMLGETGFFIVYSIVSAVGLALIVYGHILAHPSATVWNPPVWTRSFALVAVPISLVLVVAAYLPTHIRSLIRHPMTLGIFLWAVAHFLANGERASLILFGALGAWSLLTLVTAYARGGQFEDSGNWGADFVAIVLGLGAAAALAWFHMQLFGVAVVGFASETAPPGI</sequence>
<protein>
    <recommendedName>
        <fullName evidence="6">NnrU domain-containing protein</fullName>
    </recommendedName>
</protein>
<evidence type="ECO:0000256" key="1">
    <source>
        <dbReference type="ARBA" id="ARBA00004141"/>
    </source>
</evidence>
<accession>A0A2U2BTP3</accession>
<evidence type="ECO:0000256" key="4">
    <source>
        <dbReference type="ARBA" id="ARBA00023136"/>
    </source>
</evidence>
<keyword evidence="2 5" id="KW-0812">Transmembrane</keyword>
<dbReference type="AlphaFoldDB" id="A0A2U2BTP3"/>
<feature type="transmembrane region" description="Helical" evidence="5">
    <location>
        <begin position="122"/>
        <end position="142"/>
    </location>
</feature>
<feature type="transmembrane region" description="Helical" evidence="5">
    <location>
        <begin position="68"/>
        <end position="90"/>
    </location>
</feature>
<feature type="transmembrane region" description="Helical" evidence="5">
    <location>
        <begin position="33"/>
        <end position="56"/>
    </location>
</feature>
<dbReference type="RefSeq" id="WP_109252605.1">
    <property type="nucleotide sequence ID" value="NZ_QEXV01000003.1"/>
</dbReference>
<feature type="transmembrane region" description="Helical" evidence="5">
    <location>
        <begin position="6"/>
        <end position="26"/>
    </location>
</feature>
<comment type="caution">
    <text evidence="7">The sequence shown here is derived from an EMBL/GenBank/DDBJ whole genome shotgun (WGS) entry which is preliminary data.</text>
</comment>
<dbReference type="Pfam" id="PF07298">
    <property type="entry name" value="NnrU"/>
    <property type="match status" value="1"/>
</dbReference>
<feature type="transmembrane region" description="Helical" evidence="5">
    <location>
        <begin position="154"/>
        <end position="175"/>
    </location>
</feature>
<dbReference type="Proteomes" id="UP000245168">
    <property type="component" value="Unassembled WGS sequence"/>
</dbReference>
<gene>
    <name evidence="7" type="ORF">DDZ18_06730</name>
</gene>
<keyword evidence="8" id="KW-1185">Reference proteome</keyword>
<evidence type="ECO:0000256" key="2">
    <source>
        <dbReference type="ARBA" id="ARBA00022692"/>
    </source>
</evidence>
<keyword evidence="4 5" id="KW-0472">Membrane</keyword>
<evidence type="ECO:0000313" key="8">
    <source>
        <dbReference type="Proteomes" id="UP000245168"/>
    </source>
</evidence>
<feature type="domain" description="NnrU" evidence="6">
    <location>
        <begin position="3"/>
        <end position="181"/>
    </location>
</feature>
<dbReference type="OrthoDB" id="5293641at2"/>
<evidence type="ECO:0000256" key="5">
    <source>
        <dbReference type="SAM" id="Phobius"/>
    </source>
</evidence>